<evidence type="ECO:0000313" key="3">
    <source>
        <dbReference type="EMBL" id="HFH30107.1"/>
    </source>
</evidence>
<evidence type="ECO:0000256" key="1">
    <source>
        <dbReference type="PROSITE-ProRule" id="PRU00284"/>
    </source>
</evidence>
<dbReference type="SUPFAM" id="SSF58104">
    <property type="entry name" value="Methyl-accepting chemotaxis protein (MCP) signaling domain"/>
    <property type="match status" value="1"/>
</dbReference>
<dbReference type="Pfam" id="PF00015">
    <property type="entry name" value="MCPsignal"/>
    <property type="match status" value="1"/>
</dbReference>
<sequence>MAELTVSTKAFSQHIRAIITESERIFLTLGKTTPLFVKELHQNLINLEQTYATQGGAQRSLQDLEHLFNGTKTIIQQSSLLFMQMHGRGDRLLYSLSDSLNKLQNLDEIIKKIRNDSEDMALIALNALTGAIKSGSAGRAFSVITDELKRLSDQTNQLTDILQTDSASLINQLKNYTNELHKLKYLQTKVFSGLDRTITEQFSAIEEKVRELTESLYALITESKTLETPVSAVMETVQIQDILRQSLDHILIALDEYESVQQDPSVDTEELAAFKGQLATLGEVIVTDVIKRLEAAALTFETAILAIQTLIRRGEKQRTLLLREHFSSLSEHSILSVFDEAARTLTAVEQNLSEYMAIKQTIASQGNRIADAVAILSKQYVKFDKIINRFKTVDIAARIEISKQSILRSIKNTVLAMSELISRITQDVEEARKASLLFITDTHTAISEYTMTYTEEVSAFSVAQRELLSKFQQFSACKENLEQDTRHFTLFSETFLSLLDTQDTELANIKELVHQCKVLRDSFSEITTSLPTSEGTVEIKNQHLKDIINKFTIYAHKQAAAEIGNFEVVPSSSAGVLEIETSEVTFF</sequence>
<dbReference type="GO" id="GO:0016020">
    <property type="term" value="C:membrane"/>
    <property type="evidence" value="ECO:0007669"/>
    <property type="project" value="InterPro"/>
</dbReference>
<feature type="domain" description="Methyl-accepting transducer" evidence="2">
    <location>
        <begin position="104"/>
        <end position="159"/>
    </location>
</feature>
<dbReference type="GO" id="GO:0007165">
    <property type="term" value="P:signal transduction"/>
    <property type="evidence" value="ECO:0007669"/>
    <property type="project" value="UniProtKB-KW"/>
</dbReference>
<reference evidence="3" key="1">
    <citation type="journal article" date="2020" name="mSystems">
        <title>Genome- and Community-Level Interaction Insights into Carbon Utilization and Element Cycling Functions of Hydrothermarchaeota in Hydrothermal Sediment.</title>
        <authorList>
            <person name="Zhou Z."/>
            <person name="Liu Y."/>
            <person name="Xu W."/>
            <person name="Pan J."/>
            <person name="Luo Z.H."/>
            <person name="Li M."/>
        </authorList>
    </citation>
    <scope>NUCLEOTIDE SEQUENCE [LARGE SCALE GENOMIC DNA]</scope>
    <source>
        <strain evidence="3">SpSt-503</strain>
    </source>
</reference>
<comment type="caution">
    <text evidence="3">The sequence shown here is derived from an EMBL/GenBank/DDBJ whole genome shotgun (WGS) entry which is preliminary data.</text>
</comment>
<name>A0A7C3IKA1_9SPIR</name>
<protein>
    <recommendedName>
        <fullName evidence="2">Methyl-accepting transducer domain-containing protein</fullName>
    </recommendedName>
</protein>
<accession>A0A7C3IKA1</accession>
<evidence type="ECO:0000259" key="2">
    <source>
        <dbReference type="PROSITE" id="PS50111"/>
    </source>
</evidence>
<dbReference type="Gene3D" id="1.10.287.950">
    <property type="entry name" value="Methyl-accepting chemotaxis protein"/>
    <property type="match status" value="1"/>
</dbReference>
<dbReference type="PROSITE" id="PS50111">
    <property type="entry name" value="CHEMOTAXIS_TRANSDUC_2"/>
    <property type="match status" value="1"/>
</dbReference>
<keyword evidence="1" id="KW-0807">Transducer</keyword>
<gene>
    <name evidence="3" type="ORF">ENS59_11485</name>
</gene>
<dbReference type="AlphaFoldDB" id="A0A7C3IKA1"/>
<organism evidence="3">
    <name type="scientific">Gracilinema caldarium</name>
    <dbReference type="NCBI Taxonomy" id="215591"/>
    <lineage>
        <taxon>Bacteria</taxon>
        <taxon>Pseudomonadati</taxon>
        <taxon>Spirochaetota</taxon>
        <taxon>Spirochaetia</taxon>
        <taxon>Spirochaetales</taxon>
        <taxon>Breznakiellaceae</taxon>
        <taxon>Gracilinema</taxon>
    </lineage>
</organism>
<proteinExistence type="predicted"/>
<dbReference type="InterPro" id="IPR004089">
    <property type="entry name" value="MCPsignal_dom"/>
</dbReference>
<dbReference type="EMBL" id="DSVL01000353">
    <property type="protein sequence ID" value="HFH30107.1"/>
    <property type="molecule type" value="Genomic_DNA"/>
</dbReference>